<dbReference type="Proteomes" id="UP000011115">
    <property type="component" value="Unassembled WGS sequence"/>
</dbReference>
<name>M1AZP2_SOLTU</name>
<keyword evidence="2" id="KW-1185">Reference proteome</keyword>
<reference evidence="2" key="1">
    <citation type="journal article" date="2011" name="Nature">
        <title>Genome sequence and analysis of the tuber crop potato.</title>
        <authorList>
            <consortium name="The Potato Genome Sequencing Consortium"/>
        </authorList>
    </citation>
    <scope>NUCLEOTIDE SEQUENCE [LARGE SCALE GENOMIC DNA]</scope>
    <source>
        <strain evidence="2">cv. DM1-3 516 R44</strain>
    </source>
</reference>
<proteinExistence type="predicted"/>
<dbReference type="EnsemblPlants" id="PGSC0003DMT400033795">
    <property type="protein sequence ID" value="PGSC0003DMT400033795"/>
    <property type="gene ID" value="PGSC0003DMG401012985"/>
</dbReference>
<evidence type="ECO:0000313" key="2">
    <source>
        <dbReference type="Proteomes" id="UP000011115"/>
    </source>
</evidence>
<reference evidence="1" key="2">
    <citation type="submission" date="2015-06" db="UniProtKB">
        <authorList>
            <consortium name="EnsemblPlants"/>
        </authorList>
    </citation>
    <scope>IDENTIFICATION</scope>
    <source>
        <strain evidence="1">DM1-3 516 R44</strain>
    </source>
</reference>
<organism evidence="1 2">
    <name type="scientific">Solanum tuberosum</name>
    <name type="common">Potato</name>
    <dbReference type="NCBI Taxonomy" id="4113"/>
    <lineage>
        <taxon>Eukaryota</taxon>
        <taxon>Viridiplantae</taxon>
        <taxon>Streptophyta</taxon>
        <taxon>Embryophyta</taxon>
        <taxon>Tracheophyta</taxon>
        <taxon>Spermatophyta</taxon>
        <taxon>Magnoliopsida</taxon>
        <taxon>eudicotyledons</taxon>
        <taxon>Gunneridae</taxon>
        <taxon>Pentapetalae</taxon>
        <taxon>asterids</taxon>
        <taxon>lamiids</taxon>
        <taxon>Solanales</taxon>
        <taxon>Solanaceae</taxon>
        <taxon>Solanoideae</taxon>
        <taxon>Solaneae</taxon>
        <taxon>Solanum</taxon>
    </lineage>
</organism>
<protein>
    <submittedName>
        <fullName evidence="1">Glycosyltransferase</fullName>
    </submittedName>
</protein>
<dbReference type="ExpressionAtlas" id="M1AZP2">
    <property type="expression patterns" value="baseline"/>
</dbReference>
<evidence type="ECO:0000313" key="1">
    <source>
        <dbReference type="EnsemblPlants" id="PGSC0003DMT400033795"/>
    </source>
</evidence>
<dbReference type="HOGENOM" id="CLU_102379_0_0_1"/>
<sequence length="182" mass="20331">MFVGAKGKNISGDGGDERPDLVAVAVNGGADREEAILEDYSFFNSSNSFSPLTAEADQESQEEFQENQKPVITQKNETFNISLEKPHELPSLNETHALPIELKIKKKFTNLEKLEVKLGKARAAIKEAAVSGNQTDDSDYVPSGPMYWNPKAFHRYDSVFIGCREVFHSLFWTEMTIVVICI</sequence>
<accession>M1AZP2</accession>
<dbReference type="AlphaFoldDB" id="M1AZP2"/>
<gene>
    <name evidence="1" type="primary">LOC102585371</name>
</gene>
<dbReference type="Gramene" id="PGSC0003DMT400033795">
    <property type="protein sequence ID" value="PGSC0003DMT400033795"/>
    <property type="gene ID" value="PGSC0003DMG401012985"/>
</dbReference>